<dbReference type="Proteomes" id="UP001642409">
    <property type="component" value="Unassembled WGS sequence"/>
</dbReference>
<name>A0AA86UV76_9EUKA</name>
<gene>
    <name evidence="3" type="ORF">HINF_LOCUS51473</name>
    <name evidence="2" type="ORF">HINF_LOCUS53611</name>
</gene>
<evidence type="ECO:0000256" key="1">
    <source>
        <dbReference type="ARBA" id="ARBA00022737"/>
    </source>
</evidence>
<protein>
    <submittedName>
        <fullName evidence="2">Uncharacterized protein</fullName>
    </submittedName>
</protein>
<dbReference type="SUPFAM" id="SSF82185">
    <property type="entry name" value="Histone H3 K4-specific methyltransferase SET7/9 N-terminal domain"/>
    <property type="match status" value="1"/>
</dbReference>
<dbReference type="EMBL" id="CATOUU010000997">
    <property type="protein sequence ID" value="CAI9965966.1"/>
    <property type="molecule type" value="Genomic_DNA"/>
</dbReference>
<comment type="caution">
    <text evidence="2">The sequence shown here is derived from an EMBL/GenBank/DDBJ whole genome shotgun (WGS) entry which is preliminary data.</text>
</comment>
<dbReference type="InterPro" id="IPR003409">
    <property type="entry name" value="MORN"/>
</dbReference>
<dbReference type="EMBL" id="CAXDID020000251">
    <property type="protein sequence ID" value="CAL6064680.1"/>
    <property type="molecule type" value="Genomic_DNA"/>
</dbReference>
<reference evidence="2" key="1">
    <citation type="submission" date="2023-06" db="EMBL/GenBank/DDBJ databases">
        <authorList>
            <person name="Kurt Z."/>
        </authorList>
    </citation>
    <scope>NUCLEOTIDE SEQUENCE</scope>
</reference>
<evidence type="ECO:0000313" key="3">
    <source>
        <dbReference type="EMBL" id="CAL6064680.1"/>
    </source>
</evidence>
<organism evidence="2">
    <name type="scientific">Hexamita inflata</name>
    <dbReference type="NCBI Taxonomy" id="28002"/>
    <lineage>
        <taxon>Eukaryota</taxon>
        <taxon>Metamonada</taxon>
        <taxon>Diplomonadida</taxon>
        <taxon>Hexamitidae</taxon>
        <taxon>Hexamitinae</taxon>
        <taxon>Hexamita</taxon>
    </lineage>
</organism>
<dbReference type="AlphaFoldDB" id="A0AA86UV76"/>
<proteinExistence type="predicted"/>
<evidence type="ECO:0000313" key="4">
    <source>
        <dbReference type="Proteomes" id="UP001642409"/>
    </source>
</evidence>
<sequence>MAEIKSNGELMVFTQINGVLSGKGKIITQKQVMDCEIVGKEMLIKTPSFSFQGQYMAGFVHGRYQSEEYDFNGYFKDNIPFKGDFVIKSSSVLDLLCELISNFIPNVSPPSSLSFSAQIDNMHFVLPIKSQQFYIDSEQITFEHTNYTLKVHPSTPIYFSIINQAQALTASNIQYFDRAQYTFSFTNNTLTLQQNNNKLTLVNNNATIIFESGDKFKGTINPVDFKFSPTVFVEGLFVQNEQKQSGQFQNGVLHGQGVIMNSTGTRQGIFQNGVHVEGVFQRIDGVVFEIE</sequence>
<keyword evidence="4" id="KW-1185">Reference proteome</keyword>
<evidence type="ECO:0000313" key="2">
    <source>
        <dbReference type="EMBL" id="CAI9965966.1"/>
    </source>
</evidence>
<keyword evidence="1" id="KW-0677">Repeat</keyword>
<accession>A0AA86UV76</accession>
<reference evidence="3 4" key="2">
    <citation type="submission" date="2024-07" db="EMBL/GenBank/DDBJ databases">
        <authorList>
            <person name="Akdeniz Z."/>
        </authorList>
    </citation>
    <scope>NUCLEOTIDE SEQUENCE [LARGE SCALE GENOMIC DNA]</scope>
</reference>
<dbReference type="Pfam" id="PF02493">
    <property type="entry name" value="MORN"/>
    <property type="match status" value="2"/>
</dbReference>